<feature type="region of interest" description="Disordered" evidence="1">
    <location>
        <begin position="644"/>
        <end position="664"/>
    </location>
</feature>
<keyword evidence="4" id="KW-1185">Reference proteome</keyword>
<dbReference type="EMBL" id="GL832963">
    <property type="protein sequence ID" value="EGD83645.1"/>
    <property type="molecule type" value="Genomic_DNA"/>
</dbReference>
<dbReference type="SMART" id="SM00228">
    <property type="entry name" value="PDZ"/>
    <property type="match status" value="3"/>
</dbReference>
<feature type="compositionally biased region" description="Gly residues" evidence="1">
    <location>
        <begin position="450"/>
        <end position="459"/>
    </location>
</feature>
<dbReference type="InterPro" id="IPR001478">
    <property type="entry name" value="PDZ"/>
</dbReference>
<feature type="compositionally biased region" description="Basic and acidic residues" evidence="1">
    <location>
        <begin position="430"/>
        <end position="444"/>
    </location>
</feature>
<organism evidence="4">
    <name type="scientific">Salpingoeca rosetta (strain ATCC 50818 / BSB-021)</name>
    <dbReference type="NCBI Taxonomy" id="946362"/>
    <lineage>
        <taxon>Eukaryota</taxon>
        <taxon>Choanoflagellata</taxon>
        <taxon>Craspedida</taxon>
        <taxon>Salpingoecidae</taxon>
        <taxon>Salpingoeca</taxon>
    </lineage>
</organism>
<dbReference type="OrthoDB" id="4217619at2759"/>
<feature type="compositionally biased region" description="Basic residues" evidence="1">
    <location>
        <begin position="645"/>
        <end position="664"/>
    </location>
</feature>
<dbReference type="CDD" id="cd00136">
    <property type="entry name" value="PDZ_canonical"/>
    <property type="match status" value="1"/>
</dbReference>
<feature type="compositionally biased region" description="Basic and acidic residues" evidence="1">
    <location>
        <begin position="566"/>
        <end position="577"/>
    </location>
</feature>
<dbReference type="InterPro" id="IPR036034">
    <property type="entry name" value="PDZ_sf"/>
</dbReference>
<reference evidence="3" key="1">
    <citation type="submission" date="2009-08" db="EMBL/GenBank/DDBJ databases">
        <title>Annotation of Salpingoeca rosetta.</title>
        <authorList>
            <consortium name="The Broad Institute Genome Sequencing Platform"/>
            <person name="Russ C."/>
            <person name="Cuomo C."/>
            <person name="Burger G."/>
            <person name="Gray M.W."/>
            <person name="Holland P.W.H."/>
            <person name="King N."/>
            <person name="Lang F.B.F."/>
            <person name="Roger A.J."/>
            <person name="Ruiz-Trillo I."/>
            <person name="Young S.K."/>
            <person name="Zeng Q."/>
            <person name="Gargeya S."/>
            <person name="Alvarado L."/>
            <person name="Berlin A."/>
            <person name="Chapman S.B."/>
            <person name="Chen Z."/>
            <person name="Freedman E."/>
            <person name="Gellesch M."/>
            <person name="Goldberg J."/>
            <person name="Griggs A."/>
            <person name="Gujja S."/>
            <person name="Heilman E."/>
            <person name="Heiman D."/>
            <person name="Howarth C."/>
            <person name="Mehta T."/>
            <person name="Neiman D."/>
            <person name="Pearson M."/>
            <person name="Roberts A."/>
            <person name="Saif S."/>
            <person name="Shea T."/>
            <person name="Shenoy N."/>
            <person name="Sisk P."/>
            <person name="Stolte C."/>
            <person name="Sykes S."/>
            <person name="White J."/>
            <person name="Yandava C."/>
            <person name="Haas B."/>
            <person name="Nusbaum C."/>
            <person name="Birren B."/>
        </authorList>
    </citation>
    <scope>NUCLEOTIDE SEQUENCE [LARGE SCALE GENOMIC DNA]</scope>
    <source>
        <strain evidence="3">ATCC 50818</strain>
    </source>
</reference>
<dbReference type="PROSITE" id="PS50106">
    <property type="entry name" value="PDZ"/>
    <property type="match status" value="1"/>
</dbReference>
<dbReference type="InParanoid" id="F2U713"/>
<feature type="region of interest" description="Disordered" evidence="1">
    <location>
        <begin position="548"/>
        <end position="609"/>
    </location>
</feature>
<proteinExistence type="predicted"/>
<dbReference type="RefSeq" id="XP_004995149.1">
    <property type="nucleotide sequence ID" value="XM_004995092.1"/>
</dbReference>
<dbReference type="KEGG" id="sre:PTSG_04252"/>
<feature type="compositionally biased region" description="Basic and acidic residues" evidence="1">
    <location>
        <begin position="585"/>
        <end position="595"/>
    </location>
</feature>
<gene>
    <name evidence="3" type="ORF">PTSG_04252</name>
</gene>
<feature type="domain" description="PDZ" evidence="2">
    <location>
        <begin position="13"/>
        <end position="92"/>
    </location>
</feature>
<dbReference type="SUPFAM" id="SSF50156">
    <property type="entry name" value="PDZ domain-like"/>
    <property type="match status" value="3"/>
</dbReference>
<protein>
    <recommendedName>
        <fullName evidence="2">PDZ domain-containing protein</fullName>
    </recommendedName>
</protein>
<name>F2U713_SALR5</name>
<feature type="compositionally biased region" description="Basic residues" evidence="1">
    <location>
        <begin position="709"/>
        <end position="720"/>
    </location>
</feature>
<evidence type="ECO:0000259" key="2">
    <source>
        <dbReference type="PROSITE" id="PS50106"/>
    </source>
</evidence>
<dbReference type="InterPro" id="IPR041489">
    <property type="entry name" value="PDZ_6"/>
</dbReference>
<feature type="compositionally biased region" description="Polar residues" evidence="1">
    <location>
        <begin position="548"/>
        <end position="560"/>
    </location>
</feature>
<dbReference type="STRING" id="946362.F2U713"/>
<feature type="compositionally biased region" description="Basic residues" evidence="1">
    <location>
        <begin position="345"/>
        <end position="362"/>
    </location>
</feature>
<evidence type="ECO:0000256" key="1">
    <source>
        <dbReference type="SAM" id="MobiDB-lite"/>
    </source>
</evidence>
<dbReference type="Proteomes" id="UP000007799">
    <property type="component" value="Unassembled WGS sequence"/>
</dbReference>
<feature type="region of interest" description="Disordered" evidence="1">
    <location>
        <begin position="695"/>
        <end position="720"/>
    </location>
</feature>
<evidence type="ECO:0000313" key="4">
    <source>
        <dbReference type="Proteomes" id="UP000007799"/>
    </source>
</evidence>
<dbReference type="Pfam" id="PF17820">
    <property type="entry name" value="PDZ_6"/>
    <property type="match status" value="1"/>
</dbReference>
<sequence>MMGSPPEEVRVREAVIHRREGEELGITLRIHPDGFLVHEVIDCSPAHRAGIAPGDRIRAINGRATLKLTPSKFKKCVEKAGSVVRLRVDRDTLPSTREIILHRHTDWNFKLKFQTGQHGIQIKYNDDVPADQRMVGEDEVVLRINERSVRHCSYREVLNAMVLAGNKIHLLLLRGVPPVTQITVHLTRTHVHEPWGLNMRTVAPAPGIYVQNTEPHSPAAVADLRTDDRLLIIPRLKPRKEYAIEQPATEDIDVTYATHAEVQRALKECPLLSIRIVVARMAIPLPQDSAKANNSTTAATATATVTSMDALHQHAASSPHLSHPQHQLFPVAPMSPPMAVAKEPSHHRPHVRPPQRRTHHRKDSQGYEVMSPPSMMPSITFGFLQTSSPRSPVYQEACDIDGSDSKSNASILNNDVADKHMQQNQQPAKEGGEQEQADKARAQGDEAEVVGGGENGDGGKGSKRENDAPVPGANSSKGAGEEEEKQGHSNGTPKEAAAEAHERMTKTNTRTEAVLKPTGGNGEEEDDTECASLYDRYLELNRHGVSKATKTQLSHSQSQPALPEVTRGDADASKHNDISTAAHQATERRDDGEHARRNRHGQLQEPTYLPPQLQLQQAAGIPTETQYGTSVFAHLSAIDSYPANAKRRHKRKHKKKHKKRHAKDHLHHHFVGYLDDEHQSSRLILDHQHQQHGHVHGHQQAQSQQQEYHRHHHHHHKDAYRKRRAARLTDKPRIESPMHVSLPFRRRIGHNPSLHNNININANNQNTTTTRAVVPDMVEIYCPSRHEIFYRTGRPY</sequence>
<feature type="compositionally biased region" description="Basic and acidic residues" evidence="1">
    <location>
        <begin position="496"/>
        <end position="505"/>
    </location>
</feature>
<accession>F2U713</accession>
<dbReference type="GeneID" id="16075729"/>
<dbReference type="AlphaFoldDB" id="F2U713"/>
<dbReference type="Gene3D" id="2.30.42.10">
    <property type="match status" value="2"/>
</dbReference>
<evidence type="ECO:0000313" key="3">
    <source>
        <dbReference type="EMBL" id="EGD83645.1"/>
    </source>
</evidence>
<feature type="region of interest" description="Disordered" evidence="1">
    <location>
        <begin position="336"/>
        <end position="528"/>
    </location>
</feature>